<dbReference type="AlphaFoldDB" id="A0A2P2QAL1"/>
<proteinExistence type="predicted"/>
<sequence>MIDEFDLKAEKLWENTIYSFISQLERMVISWCSDCYSVYIHVDMHIIIEKNQVDL</sequence>
<organism evidence="1">
    <name type="scientific">Rhizophora mucronata</name>
    <name type="common">Asiatic mangrove</name>
    <dbReference type="NCBI Taxonomy" id="61149"/>
    <lineage>
        <taxon>Eukaryota</taxon>
        <taxon>Viridiplantae</taxon>
        <taxon>Streptophyta</taxon>
        <taxon>Embryophyta</taxon>
        <taxon>Tracheophyta</taxon>
        <taxon>Spermatophyta</taxon>
        <taxon>Magnoliopsida</taxon>
        <taxon>eudicotyledons</taxon>
        <taxon>Gunneridae</taxon>
        <taxon>Pentapetalae</taxon>
        <taxon>rosids</taxon>
        <taxon>fabids</taxon>
        <taxon>Malpighiales</taxon>
        <taxon>Rhizophoraceae</taxon>
        <taxon>Rhizophora</taxon>
    </lineage>
</organism>
<evidence type="ECO:0000313" key="1">
    <source>
        <dbReference type="EMBL" id="MBX64005.1"/>
    </source>
</evidence>
<dbReference type="EMBL" id="GGEC01083521">
    <property type="protein sequence ID" value="MBX64005.1"/>
    <property type="molecule type" value="Transcribed_RNA"/>
</dbReference>
<name>A0A2P2QAL1_RHIMU</name>
<accession>A0A2P2QAL1</accession>
<reference evidence="1" key="1">
    <citation type="submission" date="2018-02" db="EMBL/GenBank/DDBJ databases">
        <title>Rhizophora mucronata_Transcriptome.</title>
        <authorList>
            <person name="Meera S.P."/>
            <person name="Sreeshan A."/>
            <person name="Augustine A."/>
        </authorList>
    </citation>
    <scope>NUCLEOTIDE SEQUENCE</scope>
    <source>
        <tissue evidence="1">Leaf</tissue>
    </source>
</reference>
<protein>
    <submittedName>
        <fullName evidence="1">Uncharacterized protein</fullName>
    </submittedName>
</protein>